<sequence>MKEQILRKLFLGFVQLHILYHAEKEPIFGRAMIEELKRHGYEISAGTLYPLLHNLEASGLLAKREEIVEGKVRKYYTITEEGKVVLDEAREKALELVREIAEK</sequence>
<dbReference type="Pfam" id="PF03551">
    <property type="entry name" value="PadR"/>
    <property type="match status" value="1"/>
</dbReference>
<protein>
    <recommendedName>
        <fullName evidence="1">Transcription regulator PadR N-terminal domain-containing protein</fullName>
    </recommendedName>
</protein>
<dbReference type="InterPro" id="IPR005149">
    <property type="entry name" value="Tscrpt_reg_PadR_N"/>
</dbReference>
<dbReference type="AlphaFoldDB" id="A0A1Z5HPD3"/>
<name>A0A1Z5HPD3_9FIRM</name>
<dbReference type="EMBL" id="BDGJ01000008">
    <property type="protein sequence ID" value="GAW91181.1"/>
    <property type="molecule type" value="Genomic_DNA"/>
</dbReference>
<dbReference type="PANTHER" id="PTHR33169">
    <property type="entry name" value="PADR-FAMILY TRANSCRIPTIONAL REGULATOR"/>
    <property type="match status" value="1"/>
</dbReference>
<evidence type="ECO:0000313" key="2">
    <source>
        <dbReference type="EMBL" id="GAW91181.1"/>
    </source>
</evidence>
<dbReference type="Gene3D" id="1.10.10.10">
    <property type="entry name" value="Winged helix-like DNA-binding domain superfamily/Winged helix DNA-binding domain"/>
    <property type="match status" value="1"/>
</dbReference>
<dbReference type="InterPro" id="IPR036388">
    <property type="entry name" value="WH-like_DNA-bd_sf"/>
</dbReference>
<organism evidence="2 3">
    <name type="scientific">Calderihabitans maritimus</name>
    <dbReference type="NCBI Taxonomy" id="1246530"/>
    <lineage>
        <taxon>Bacteria</taxon>
        <taxon>Bacillati</taxon>
        <taxon>Bacillota</taxon>
        <taxon>Clostridia</taxon>
        <taxon>Neomoorellales</taxon>
        <taxon>Calderihabitantaceae</taxon>
        <taxon>Calderihabitans</taxon>
    </lineage>
</organism>
<evidence type="ECO:0000313" key="3">
    <source>
        <dbReference type="Proteomes" id="UP000197032"/>
    </source>
</evidence>
<proteinExistence type="predicted"/>
<keyword evidence="3" id="KW-1185">Reference proteome</keyword>
<feature type="domain" description="Transcription regulator PadR N-terminal" evidence="1">
    <location>
        <begin position="18"/>
        <end position="87"/>
    </location>
</feature>
<dbReference type="OrthoDB" id="9808017at2"/>
<evidence type="ECO:0000259" key="1">
    <source>
        <dbReference type="Pfam" id="PF03551"/>
    </source>
</evidence>
<gene>
    <name evidence="2" type="ORF">KKC1_03430</name>
</gene>
<dbReference type="RefSeq" id="WP_088552759.1">
    <property type="nucleotide sequence ID" value="NZ_BDGJ01000008.1"/>
</dbReference>
<reference evidence="3" key="1">
    <citation type="journal article" date="2017" name="Appl. Environ. Microbiol.">
        <title>Genomic analysis of Calderihabitans maritimus KKC1, a thermophilic hydrogenogenic carboxydotrophic bacterium isolated from marine sediment.</title>
        <authorList>
            <person name="Omae K."/>
            <person name="Yoneda Y."/>
            <person name="Fukuyama Y."/>
            <person name="Yoshida T."/>
            <person name="Sako Y."/>
        </authorList>
    </citation>
    <scope>NUCLEOTIDE SEQUENCE [LARGE SCALE GENOMIC DNA]</scope>
    <source>
        <strain evidence="3">KKC1</strain>
    </source>
</reference>
<dbReference type="SUPFAM" id="SSF46785">
    <property type="entry name" value="Winged helix' DNA-binding domain"/>
    <property type="match status" value="1"/>
</dbReference>
<accession>A0A1Z5HPD3</accession>
<dbReference type="Proteomes" id="UP000197032">
    <property type="component" value="Unassembled WGS sequence"/>
</dbReference>
<dbReference type="InterPro" id="IPR036390">
    <property type="entry name" value="WH_DNA-bd_sf"/>
</dbReference>
<dbReference type="InterPro" id="IPR052509">
    <property type="entry name" value="Metal_resp_DNA-bind_regulator"/>
</dbReference>
<comment type="caution">
    <text evidence="2">The sequence shown here is derived from an EMBL/GenBank/DDBJ whole genome shotgun (WGS) entry which is preliminary data.</text>
</comment>
<dbReference type="PANTHER" id="PTHR33169:SF14">
    <property type="entry name" value="TRANSCRIPTIONAL REGULATOR RV3488"/>
    <property type="match status" value="1"/>
</dbReference>